<protein>
    <submittedName>
        <fullName evidence="3">Uncharacterized protein</fullName>
    </submittedName>
</protein>
<comment type="caution">
    <text evidence="3">The sequence shown here is derived from an EMBL/GenBank/DDBJ whole genome shotgun (WGS) entry which is preliminary data.</text>
</comment>
<proteinExistence type="predicted"/>
<dbReference type="AlphaFoldDB" id="A0AAD5L9D5"/>
<dbReference type="EMBL" id="WJBH02000009">
    <property type="protein sequence ID" value="KAI9553488.1"/>
    <property type="molecule type" value="Genomic_DNA"/>
</dbReference>
<feature type="region of interest" description="Disordered" evidence="1">
    <location>
        <begin position="122"/>
        <end position="154"/>
    </location>
</feature>
<organism evidence="3 4">
    <name type="scientific">Daphnia sinensis</name>
    <dbReference type="NCBI Taxonomy" id="1820382"/>
    <lineage>
        <taxon>Eukaryota</taxon>
        <taxon>Metazoa</taxon>
        <taxon>Ecdysozoa</taxon>
        <taxon>Arthropoda</taxon>
        <taxon>Crustacea</taxon>
        <taxon>Branchiopoda</taxon>
        <taxon>Diplostraca</taxon>
        <taxon>Cladocera</taxon>
        <taxon>Anomopoda</taxon>
        <taxon>Daphniidae</taxon>
        <taxon>Daphnia</taxon>
        <taxon>Daphnia similis group</taxon>
    </lineage>
</organism>
<dbReference type="Proteomes" id="UP000820818">
    <property type="component" value="Linkage Group LG9"/>
</dbReference>
<sequence>MPGQDVSLCNYCKCCIMSFRHVGLSFSADGNNENPPDSDETVNGFINKAAHSLVYKSMAVLLSIHLDVDSQDGTWTENPLGNEIGRILKMIGLVLAVTFAISFALIPLTVAVVLCCCQQSPTSGTCSHSYSSLRQTKNGNSGKDNTKRQSRRRASCGKTYQIGVLFGLPAGIIVGIIAGVNTWPYM</sequence>
<evidence type="ECO:0000313" key="4">
    <source>
        <dbReference type="Proteomes" id="UP000820818"/>
    </source>
</evidence>
<keyword evidence="2" id="KW-1133">Transmembrane helix</keyword>
<feature type="transmembrane region" description="Helical" evidence="2">
    <location>
        <begin position="160"/>
        <end position="180"/>
    </location>
</feature>
<keyword evidence="2" id="KW-0472">Membrane</keyword>
<gene>
    <name evidence="3" type="ORF">GHT06_021400</name>
</gene>
<keyword evidence="2" id="KW-0812">Transmembrane</keyword>
<name>A0AAD5L9D5_9CRUS</name>
<evidence type="ECO:0000313" key="3">
    <source>
        <dbReference type="EMBL" id="KAI9553488.1"/>
    </source>
</evidence>
<feature type="compositionally biased region" description="Polar residues" evidence="1">
    <location>
        <begin position="122"/>
        <end position="143"/>
    </location>
</feature>
<accession>A0AAD5L9D5</accession>
<keyword evidence="4" id="KW-1185">Reference proteome</keyword>
<reference evidence="3 4" key="1">
    <citation type="submission" date="2022-05" db="EMBL/GenBank/DDBJ databases">
        <title>A multi-omics perspective on studying reproductive biology in Daphnia sinensis.</title>
        <authorList>
            <person name="Jia J."/>
        </authorList>
    </citation>
    <scope>NUCLEOTIDE SEQUENCE [LARGE SCALE GENOMIC DNA]</scope>
    <source>
        <strain evidence="3 4">WSL</strain>
    </source>
</reference>
<feature type="transmembrane region" description="Helical" evidence="2">
    <location>
        <begin position="90"/>
        <end position="114"/>
    </location>
</feature>
<evidence type="ECO:0000256" key="2">
    <source>
        <dbReference type="SAM" id="Phobius"/>
    </source>
</evidence>
<evidence type="ECO:0000256" key="1">
    <source>
        <dbReference type="SAM" id="MobiDB-lite"/>
    </source>
</evidence>